<feature type="transmembrane region" description="Helical" evidence="1">
    <location>
        <begin position="112"/>
        <end position="132"/>
    </location>
</feature>
<gene>
    <name evidence="2" type="ORF">HNR08_003294</name>
</gene>
<keyword evidence="1" id="KW-0472">Membrane</keyword>
<name>A0A7W8WC82_9CELL</name>
<sequence>MMGTHHAVSGAAVWLAVTSTAPWALGLSPMSTRDQLVGAALAAGAAILPDADHHNGTIAHSGGAITKVAARTLEGVSGGHRHGLHSLLAIIGFYLGATWLGTWWATVPLLGYIPAGSTLLWLALIGFTLKVLHLSRGGIIKLWATAAVATLPVLYFAPDLFGILPSVVVLGVVTHLVGDFLTVGGLPLLWPWVPKPPKSFDDIPVVRSLWQQNGYVAVPALGKTGSIRELALFGVLGLYTLVAITDTIARAFGTPLPIPGLSA</sequence>
<evidence type="ECO:0000313" key="2">
    <source>
        <dbReference type="EMBL" id="MBB5474558.1"/>
    </source>
</evidence>
<reference evidence="2 3" key="1">
    <citation type="submission" date="2020-08" db="EMBL/GenBank/DDBJ databases">
        <title>Sequencing the genomes of 1000 actinobacteria strains.</title>
        <authorList>
            <person name="Klenk H.-P."/>
        </authorList>
    </citation>
    <scope>NUCLEOTIDE SEQUENCE [LARGE SCALE GENOMIC DNA]</scope>
    <source>
        <strain evidence="2 3">DSM 9581</strain>
    </source>
</reference>
<keyword evidence="1" id="KW-1133">Transmembrane helix</keyword>
<keyword evidence="1" id="KW-0812">Transmembrane</keyword>
<dbReference type="Proteomes" id="UP000564629">
    <property type="component" value="Unassembled WGS sequence"/>
</dbReference>
<feature type="transmembrane region" description="Helical" evidence="1">
    <location>
        <begin position="163"/>
        <end position="190"/>
    </location>
</feature>
<feature type="transmembrane region" description="Helical" evidence="1">
    <location>
        <begin position="230"/>
        <end position="252"/>
    </location>
</feature>
<dbReference type="AlphaFoldDB" id="A0A7W8WC82"/>
<organism evidence="2 3">
    <name type="scientific">Cellulomonas hominis</name>
    <dbReference type="NCBI Taxonomy" id="156981"/>
    <lineage>
        <taxon>Bacteria</taxon>
        <taxon>Bacillati</taxon>
        <taxon>Actinomycetota</taxon>
        <taxon>Actinomycetes</taxon>
        <taxon>Micrococcales</taxon>
        <taxon>Cellulomonadaceae</taxon>
        <taxon>Cellulomonas</taxon>
    </lineage>
</organism>
<dbReference type="GO" id="GO:0016787">
    <property type="term" value="F:hydrolase activity"/>
    <property type="evidence" value="ECO:0007669"/>
    <property type="project" value="UniProtKB-KW"/>
</dbReference>
<protein>
    <submittedName>
        <fullName evidence="2">Membrane-bound metal-dependent hydrolase YbcI (DUF457 family)</fullName>
    </submittedName>
</protein>
<dbReference type="OrthoDB" id="3425909at2"/>
<evidence type="ECO:0000313" key="3">
    <source>
        <dbReference type="Proteomes" id="UP000564629"/>
    </source>
</evidence>
<feature type="transmembrane region" description="Helical" evidence="1">
    <location>
        <begin position="6"/>
        <end position="25"/>
    </location>
</feature>
<dbReference type="Pfam" id="PF04307">
    <property type="entry name" value="YdjM"/>
    <property type="match status" value="1"/>
</dbReference>
<dbReference type="EMBL" id="JACHDN010000001">
    <property type="protein sequence ID" value="MBB5474558.1"/>
    <property type="molecule type" value="Genomic_DNA"/>
</dbReference>
<feature type="transmembrane region" description="Helical" evidence="1">
    <location>
        <begin position="87"/>
        <end position="106"/>
    </location>
</feature>
<dbReference type="RefSeq" id="WP_146836551.1">
    <property type="nucleotide sequence ID" value="NZ_BJVQ01000019.1"/>
</dbReference>
<accession>A0A7W8WC82</accession>
<comment type="caution">
    <text evidence="2">The sequence shown here is derived from an EMBL/GenBank/DDBJ whole genome shotgun (WGS) entry which is preliminary data.</text>
</comment>
<feature type="transmembrane region" description="Helical" evidence="1">
    <location>
        <begin position="139"/>
        <end position="157"/>
    </location>
</feature>
<keyword evidence="2" id="KW-0378">Hydrolase</keyword>
<dbReference type="InterPro" id="IPR007404">
    <property type="entry name" value="YdjM-like"/>
</dbReference>
<evidence type="ECO:0000256" key="1">
    <source>
        <dbReference type="SAM" id="Phobius"/>
    </source>
</evidence>
<proteinExistence type="predicted"/>